<organism evidence="2 3">
    <name type="scientific">Streptomonospora wellingtoniae</name>
    <dbReference type="NCBI Taxonomy" id="3075544"/>
    <lineage>
        <taxon>Bacteria</taxon>
        <taxon>Bacillati</taxon>
        <taxon>Actinomycetota</taxon>
        <taxon>Actinomycetes</taxon>
        <taxon>Streptosporangiales</taxon>
        <taxon>Nocardiopsidaceae</taxon>
        <taxon>Streptomonospora</taxon>
    </lineage>
</organism>
<feature type="region of interest" description="Disordered" evidence="1">
    <location>
        <begin position="1"/>
        <end position="29"/>
    </location>
</feature>
<sequence length="54" mass="5446">METAPACAPSSGLSASWGRRPPADLTGVFPGLRACREDSAEPRGPVAPASSVHA</sequence>
<gene>
    <name evidence="2" type="ORF">RM446_22545</name>
</gene>
<keyword evidence="3" id="KW-1185">Reference proteome</keyword>
<reference evidence="3" key="1">
    <citation type="submission" date="2023-07" db="EMBL/GenBank/DDBJ databases">
        <title>30 novel species of actinomycetes from the DSMZ collection.</title>
        <authorList>
            <person name="Nouioui I."/>
        </authorList>
    </citation>
    <scope>NUCLEOTIDE SEQUENCE [LARGE SCALE GENOMIC DNA]</scope>
    <source>
        <strain evidence="3">DSM 45055</strain>
    </source>
</reference>
<dbReference type="Proteomes" id="UP001183226">
    <property type="component" value="Unassembled WGS sequence"/>
</dbReference>
<evidence type="ECO:0000313" key="3">
    <source>
        <dbReference type="Proteomes" id="UP001183226"/>
    </source>
</evidence>
<evidence type="ECO:0000256" key="1">
    <source>
        <dbReference type="SAM" id="MobiDB-lite"/>
    </source>
</evidence>
<name>A0ABU2L033_9ACTN</name>
<dbReference type="RefSeq" id="WP_311547421.1">
    <property type="nucleotide sequence ID" value="NZ_JAVREK010000032.1"/>
</dbReference>
<accession>A0ABU2L033</accession>
<proteinExistence type="predicted"/>
<protein>
    <submittedName>
        <fullName evidence="2">Uncharacterized protein</fullName>
    </submittedName>
</protein>
<dbReference type="EMBL" id="JAVREK010000032">
    <property type="protein sequence ID" value="MDT0304909.1"/>
    <property type="molecule type" value="Genomic_DNA"/>
</dbReference>
<evidence type="ECO:0000313" key="2">
    <source>
        <dbReference type="EMBL" id="MDT0304909.1"/>
    </source>
</evidence>
<comment type="caution">
    <text evidence="2">The sequence shown here is derived from an EMBL/GenBank/DDBJ whole genome shotgun (WGS) entry which is preliminary data.</text>
</comment>